<dbReference type="PANTHER" id="PTHR34512">
    <property type="entry name" value="CELL SURFACE PROTEIN"/>
    <property type="match status" value="1"/>
</dbReference>
<dbReference type="Proteomes" id="UP000239209">
    <property type="component" value="Unassembled WGS sequence"/>
</dbReference>
<proteinExistence type="predicted"/>
<comment type="caution">
    <text evidence="1">The sequence shown here is derived from an EMBL/GenBank/DDBJ whole genome shotgun (WGS) entry which is preliminary data.</text>
</comment>
<accession>A0A2T0SBH7</accession>
<evidence type="ECO:0000313" key="1">
    <source>
        <dbReference type="EMBL" id="PRY30731.1"/>
    </source>
</evidence>
<dbReference type="Gene3D" id="2.130.10.10">
    <property type="entry name" value="YVTN repeat-like/Quinoprotein amine dehydrogenase"/>
    <property type="match status" value="2"/>
</dbReference>
<protein>
    <submittedName>
        <fullName evidence="1">Uncharacterized protein</fullName>
    </submittedName>
</protein>
<dbReference type="InterPro" id="IPR011047">
    <property type="entry name" value="Quinoprotein_ADH-like_sf"/>
</dbReference>
<sequence>MIVTDRLIRILHVPGHGLLASDVYGRIHALDEHDLTLRRSSPYIRQGRPVYGLTAADGWVIGKDRMGAILRWRLDTLEPAGRLDPVTVCDPDGLRSGESPSPVSSRGIAVWDGKVHVSSGYHRQMLVVDLHSFEVLEVRPNICGGSPMEWACTEHPRLHAVSDKKGNLRFGSFATGEFAHTVKLDDGNIHRIRYDARHDRFWATQDFGEGATADVANGVVVVSPDGGKRGEMLFARDDVEFVTFSPDQLRAYAGGFDGELHIFDNTTPELRIVRTVTGFSHQLSDCTVAPDGTVYVLCQDGEVTRLDADGVPLRSMGFRRQAIWDIQAAAGDPETVFLATDSGVAVARVGEDAAGPRLTVLAEHATGFGFTRRIAALPGGVAGITRDRRLFRLDADGRLRWHAGLPALPHTVAVSPDAERILVATNAGAVEVRAADGHETGRYGVDGLPVWAGVYLPTGEITLITRNGVLVVLDRDGTERWRLAQGEYPKRAWVQDGRLYVVGDGGLKEIVIGEGVVCRWSKLLSNTVENAVVCDGMVYASSYGMQVAAYEYESSTFAGLMEDLPDYPKALAVLRDATGTPFLLIGCRGGLLSTYQIGKPRGGGAFAKVRDQWLPRRPAPTEPKEVPCG</sequence>
<organism evidence="1 2">
    <name type="scientific">Pseudosporangium ferrugineum</name>
    <dbReference type="NCBI Taxonomy" id="439699"/>
    <lineage>
        <taxon>Bacteria</taxon>
        <taxon>Bacillati</taxon>
        <taxon>Actinomycetota</taxon>
        <taxon>Actinomycetes</taxon>
        <taxon>Micromonosporales</taxon>
        <taxon>Micromonosporaceae</taxon>
        <taxon>Pseudosporangium</taxon>
    </lineage>
</organism>
<evidence type="ECO:0000313" key="2">
    <source>
        <dbReference type="Proteomes" id="UP000239209"/>
    </source>
</evidence>
<name>A0A2T0SBH7_9ACTN</name>
<reference evidence="1 2" key="1">
    <citation type="submission" date="2018-03" db="EMBL/GenBank/DDBJ databases">
        <title>Genomic Encyclopedia of Archaeal and Bacterial Type Strains, Phase II (KMG-II): from individual species to whole genera.</title>
        <authorList>
            <person name="Goeker M."/>
        </authorList>
    </citation>
    <scope>NUCLEOTIDE SEQUENCE [LARGE SCALE GENOMIC DNA]</scope>
    <source>
        <strain evidence="1 2">DSM 45348</strain>
    </source>
</reference>
<dbReference type="SUPFAM" id="SSF101898">
    <property type="entry name" value="NHL repeat"/>
    <property type="match status" value="1"/>
</dbReference>
<dbReference type="OrthoDB" id="4284044at2"/>
<dbReference type="AlphaFoldDB" id="A0A2T0SBH7"/>
<dbReference type="EMBL" id="PVZG01000004">
    <property type="protein sequence ID" value="PRY30731.1"/>
    <property type="molecule type" value="Genomic_DNA"/>
</dbReference>
<keyword evidence="2" id="KW-1185">Reference proteome</keyword>
<dbReference type="SUPFAM" id="SSF50998">
    <property type="entry name" value="Quinoprotein alcohol dehydrogenase-like"/>
    <property type="match status" value="1"/>
</dbReference>
<dbReference type="PANTHER" id="PTHR34512:SF30">
    <property type="entry name" value="OUTER MEMBRANE PROTEIN ASSEMBLY FACTOR BAMB"/>
    <property type="match status" value="1"/>
</dbReference>
<dbReference type="InterPro" id="IPR015943">
    <property type="entry name" value="WD40/YVTN_repeat-like_dom_sf"/>
</dbReference>
<dbReference type="RefSeq" id="WP_106126338.1">
    <property type="nucleotide sequence ID" value="NZ_PVZG01000004.1"/>
</dbReference>
<gene>
    <name evidence="1" type="ORF">CLV70_104283</name>
</gene>